<evidence type="ECO:0000313" key="2">
    <source>
        <dbReference type="EMBL" id="PSN73309.1"/>
    </source>
</evidence>
<dbReference type="AlphaFoldDB" id="A0A2T2P6S4"/>
<feature type="transmembrane region" description="Helical" evidence="1">
    <location>
        <begin position="39"/>
        <end position="55"/>
    </location>
</feature>
<organism evidence="2 3">
    <name type="scientific">Corynespora cassiicola Philippines</name>
    <dbReference type="NCBI Taxonomy" id="1448308"/>
    <lineage>
        <taxon>Eukaryota</taxon>
        <taxon>Fungi</taxon>
        <taxon>Dikarya</taxon>
        <taxon>Ascomycota</taxon>
        <taxon>Pezizomycotina</taxon>
        <taxon>Dothideomycetes</taxon>
        <taxon>Pleosporomycetidae</taxon>
        <taxon>Pleosporales</taxon>
        <taxon>Corynesporascaceae</taxon>
        <taxon>Corynespora</taxon>
    </lineage>
</organism>
<reference evidence="2 3" key="1">
    <citation type="journal article" date="2018" name="Front. Microbiol.">
        <title>Genome-Wide Analysis of Corynespora cassiicola Leaf Fall Disease Putative Effectors.</title>
        <authorList>
            <person name="Lopez D."/>
            <person name="Ribeiro S."/>
            <person name="Label P."/>
            <person name="Fumanal B."/>
            <person name="Venisse J.S."/>
            <person name="Kohler A."/>
            <person name="de Oliveira R.R."/>
            <person name="Labutti K."/>
            <person name="Lipzen A."/>
            <person name="Lail K."/>
            <person name="Bauer D."/>
            <person name="Ohm R.A."/>
            <person name="Barry K.W."/>
            <person name="Spatafora J."/>
            <person name="Grigoriev I.V."/>
            <person name="Martin F.M."/>
            <person name="Pujade-Renaud V."/>
        </authorList>
    </citation>
    <scope>NUCLEOTIDE SEQUENCE [LARGE SCALE GENOMIC DNA]</scope>
    <source>
        <strain evidence="2 3">Philippines</strain>
    </source>
</reference>
<dbReference type="EMBL" id="KZ678129">
    <property type="protein sequence ID" value="PSN73309.1"/>
    <property type="molecule type" value="Genomic_DNA"/>
</dbReference>
<keyword evidence="1" id="KW-0812">Transmembrane</keyword>
<proteinExistence type="predicted"/>
<keyword evidence="1" id="KW-1133">Transmembrane helix</keyword>
<accession>A0A2T2P6S4</accession>
<dbReference type="Proteomes" id="UP000240883">
    <property type="component" value="Unassembled WGS sequence"/>
</dbReference>
<sequence>MLQQHTTKPDPGEYSFFCLGFDRAIAYAILTLAVSRGQFFGLLFLALVHGILYVGDGESLYFSNVFGSRGRFGLEANVVGQFNVR</sequence>
<protein>
    <submittedName>
        <fullName evidence="2">Uncharacterized protein</fullName>
    </submittedName>
</protein>
<evidence type="ECO:0000256" key="1">
    <source>
        <dbReference type="SAM" id="Phobius"/>
    </source>
</evidence>
<name>A0A2T2P6S4_CORCC</name>
<gene>
    <name evidence="2" type="ORF">BS50DRAFT_184907</name>
</gene>
<keyword evidence="1" id="KW-0472">Membrane</keyword>
<keyword evidence="3" id="KW-1185">Reference proteome</keyword>
<evidence type="ECO:0000313" key="3">
    <source>
        <dbReference type="Proteomes" id="UP000240883"/>
    </source>
</evidence>